<name>A0A7U2RAA1_FLAPS</name>
<evidence type="ECO:0000256" key="1">
    <source>
        <dbReference type="SAM" id="Phobius"/>
    </source>
</evidence>
<organism evidence="2 3">
    <name type="scientific">Flavobacterium psychrophilum</name>
    <dbReference type="NCBI Taxonomy" id="96345"/>
    <lineage>
        <taxon>Bacteria</taxon>
        <taxon>Pseudomonadati</taxon>
        <taxon>Bacteroidota</taxon>
        <taxon>Flavobacteriia</taxon>
        <taxon>Flavobacteriales</taxon>
        <taxon>Flavobacteriaceae</taxon>
        <taxon>Flavobacterium</taxon>
    </lineage>
</organism>
<feature type="transmembrane region" description="Helical" evidence="1">
    <location>
        <begin position="48"/>
        <end position="69"/>
    </location>
</feature>
<proteinExistence type="predicted"/>
<protein>
    <submittedName>
        <fullName evidence="2">Uncharacterized protein</fullName>
    </submittedName>
</protein>
<reference evidence="2 3" key="1">
    <citation type="submission" date="2020-07" db="EMBL/GenBank/DDBJ databases">
        <title>Genomic characterization of Flavobacterium psychrophilum strains.</title>
        <authorList>
            <person name="Castillo D."/>
            <person name="Jorgensen J."/>
            <person name="Middelboe M."/>
        </authorList>
    </citation>
    <scope>NUCLEOTIDE SEQUENCE [LARGE SCALE GENOMIC DNA]</scope>
    <source>
        <strain evidence="2 3">FPS-R7</strain>
    </source>
</reference>
<dbReference type="Proteomes" id="UP000596329">
    <property type="component" value="Chromosome"/>
</dbReference>
<keyword evidence="1" id="KW-1133">Transmembrane helix</keyword>
<feature type="transmembrane region" description="Helical" evidence="1">
    <location>
        <begin position="176"/>
        <end position="194"/>
    </location>
</feature>
<sequence length="199" mass="23220">MIENNKLIANPSDLQIGTSIFGMLFFPIIAFYINTTEWGKQNQANENVIILVFTIFFSFLALLSLYLLLSSKKVELTNETLLITYPYIRKIQTIDFKDIRKVIEDNHNIEGRQSFRKIELYNGRKITIEFFKAKKIVITSFEVTNYNLLAINLKNITKSYYKLKIENQNIKNTQNYGCIIFVVILILAIIIFVIEKNSK</sequence>
<dbReference type="EMBL" id="CP059075">
    <property type="protein sequence ID" value="QRE04731.1"/>
    <property type="molecule type" value="Genomic_DNA"/>
</dbReference>
<keyword evidence="1" id="KW-0812">Transmembrane</keyword>
<feature type="transmembrane region" description="Helical" evidence="1">
    <location>
        <begin position="12"/>
        <end position="33"/>
    </location>
</feature>
<accession>A0A7U2RAA1</accession>
<evidence type="ECO:0000313" key="3">
    <source>
        <dbReference type="Proteomes" id="UP000596329"/>
    </source>
</evidence>
<evidence type="ECO:0000313" key="2">
    <source>
        <dbReference type="EMBL" id="QRE04731.1"/>
    </source>
</evidence>
<dbReference type="RefSeq" id="WP_063742121.1">
    <property type="nucleotide sequence ID" value="NZ_CP059075.1"/>
</dbReference>
<gene>
    <name evidence="2" type="ORF">H0H26_03800</name>
</gene>
<keyword evidence="1" id="KW-0472">Membrane</keyword>
<dbReference type="AlphaFoldDB" id="A0A7U2RAA1"/>